<gene>
    <name evidence="1" type="ORF">L7E55_16280</name>
</gene>
<dbReference type="NCBIfam" id="TIGR04116">
    <property type="entry name" value="CXXX_rpt_assoc"/>
    <property type="match status" value="1"/>
</dbReference>
<dbReference type="RefSeq" id="WP_277445404.1">
    <property type="nucleotide sequence ID" value="NZ_JAKOAV010000049.1"/>
</dbReference>
<dbReference type="AlphaFoldDB" id="A0A9X4H7Q4"/>
<reference evidence="1" key="1">
    <citation type="submission" date="2022-02" db="EMBL/GenBank/DDBJ databases">
        <authorList>
            <person name="Leng L."/>
        </authorList>
    </citation>
    <scope>NUCLEOTIDE SEQUENCE</scope>
    <source>
        <strain evidence="1">JI</strain>
    </source>
</reference>
<sequence>MNNKKTNKKIGEVTNEEKKEITKLHGRKTALIELLKILNSTVPSQEEQDYLYSKATNELEKVELSLRKWWERIIQKYGLQNMEDRRLKIEFNTNRIYLVSND</sequence>
<dbReference type="EMBL" id="JAKOAV010000049">
    <property type="protein sequence ID" value="MDF9409884.1"/>
    <property type="molecule type" value="Genomic_DNA"/>
</dbReference>
<accession>A0A9X4H7Q4</accession>
<keyword evidence="2" id="KW-1185">Reference proteome</keyword>
<dbReference type="Proteomes" id="UP001154312">
    <property type="component" value="Unassembled WGS sequence"/>
</dbReference>
<dbReference type="InterPro" id="IPR026413">
    <property type="entry name" value="CXXX_rpt_assoc"/>
</dbReference>
<evidence type="ECO:0000313" key="1">
    <source>
        <dbReference type="EMBL" id="MDF9409884.1"/>
    </source>
</evidence>
<proteinExistence type="predicted"/>
<protein>
    <submittedName>
        <fullName evidence="1">CXXX repeat peptide modification system protein</fullName>
    </submittedName>
</protein>
<comment type="caution">
    <text evidence="1">The sequence shown here is derived from an EMBL/GenBank/DDBJ whole genome shotgun (WGS) entry which is preliminary data.</text>
</comment>
<name>A0A9X4H7Q4_9FIRM</name>
<evidence type="ECO:0000313" key="2">
    <source>
        <dbReference type="Proteomes" id="UP001154312"/>
    </source>
</evidence>
<organism evidence="1 2">
    <name type="scientific">Pelotomaculum isophthalicicum JI</name>
    <dbReference type="NCBI Taxonomy" id="947010"/>
    <lineage>
        <taxon>Bacteria</taxon>
        <taxon>Bacillati</taxon>
        <taxon>Bacillota</taxon>
        <taxon>Clostridia</taxon>
        <taxon>Eubacteriales</taxon>
        <taxon>Desulfotomaculaceae</taxon>
        <taxon>Pelotomaculum</taxon>
    </lineage>
</organism>